<accession>D3S0T5</accession>
<dbReference type="PaxDb" id="589924-Ferp_2197"/>
<gene>
    <name evidence="1" type="ordered locus">Ferp_2197</name>
</gene>
<proteinExistence type="predicted"/>
<reference evidence="1 2" key="2">
    <citation type="journal article" date="2011" name="Stand. Genomic Sci.">
        <title>Complete genome sequence of Ferroglobus placidus AEDII12DO.</title>
        <authorList>
            <person name="Anderson I."/>
            <person name="Risso C."/>
            <person name="Holmes D."/>
            <person name="Lucas S."/>
            <person name="Copeland A."/>
            <person name="Lapidus A."/>
            <person name="Cheng J.F."/>
            <person name="Bruce D."/>
            <person name="Goodwin L."/>
            <person name="Pitluck S."/>
            <person name="Saunders E."/>
            <person name="Brettin T."/>
            <person name="Detter J.C."/>
            <person name="Han C."/>
            <person name="Tapia R."/>
            <person name="Larimer F."/>
            <person name="Land M."/>
            <person name="Hauser L."/>
            <person name="Woyke T."/>
            <person name="Lovley D."/>
            <person name="Kyrpides N."/>
            <person name="Ivanova N."/>
        </authorList>
    </citation>
    <scope>NUCLEOTIDE SEQUENCE [LARGE SCALE GENOMIC DNA]</scope>
    <source>
        <strain evidence="2">DSM 10642 / AEDII12DO</strain>
    </source>
</reference>
<evidence type="ECO:0000313" key="1">
    <source>
        <dbReference type="EMBL" id="ADC66326.1"/>
    </source>
</evidence>
<dbReference type="InterPro" id="IPR023378">
    <property type="entry name" value="YheA/YmcA-like_dom_sf"/>
</dbReference>
<dbReference type="EMBL" id="CP001899">
    <property type="protein sequence ID" value="ADC66326.1"/>
    <property type="molecule type" value="Genomic_DNA"/>
</dbReference>
<dbReference type="GeneID" id="8779735"/>
<dbReference type="STRING" id="589924.Ferp_2197"/>
<dbReference type="Gene3D" id="1.20.1500.10">
    <property type="entry name" value="YheA/YmcA-like"/>
    <property type="match status" value="1"/>
</dbReference>
<dbReference type="eggNOG" id="arCOG04404">
    <property type="taxonomic scope" value="Archaea"/>
</dbReference>
<dbReference type="OrthoDB" id="51533at2157"/>
<dbReference type="InterPro" id="IPR010368">
    <property type="entry name" value="Com_YlbF"/>
</dbReference>
<evidence type="ECO:0000313" key="2">
    <source>
        <dbReference type="Proteomes" id="UP000002613"/>
    </source>
</evidence>
<sequence length="118" mass="13955">MVSEEIRTKALELARAIVGSEEYQNFIEKEEVLKNDEEAQNLLVEFQDLQQQFISYQLSGEMNEDVLNRLTEIQKALNERESVKNFMEAYNRLLDLLQEVSDILSEEMEFDLGEVYRR</sequence>
<keyword evidence="2" id="KW-1185">Reference proteome</keyword>
<dbReference type="RefSeq" id="WP_012966664.1">
    <property type="nucleotide sequence ID" value="NC_013849.1"/>
</dbReference>
<dbReference type="Pfam" id="PF06133">
    <property type="entry name" value="Com_YlbF"/>
    <property type="match status" value="1"/>
</dbReference>
<dbReference type="HOGENOM" id="CLU_2079295_0_0_2"/>
<dbReference type="Proteomes" id="UP000002613">
    <property type="component" value="Chromosome"/>
</dbReference>
<organism evidence="1 2">
    <name type="scientific">Ferroglobus placidus (strain DSM 10642 / AEDII12DO)</name>
    <dbReference type="NCBI Taxonomy" id="589924"/>
    <lineage>
        <taxon>Archaea</taxon>
        <taxon>Methanobacteriati</taxon>
        <taxon>Methanobacteriota</taxon>
        <taxon>Archaeoglobi</taxon>
        <taxon>Archaeoglobales</taxon>
        <taxon>Archaeoglobaceae</taxon>
        <taxon>Ferroglobus</taxon>
    </lineage>
</organism>
<protein>
    <submittedName>
        <fullName evidence="1">Uncharacterized protein</fullName>
    </submittedName>
</protein>
<name>D3S0T5_FERPA</name>
<dbReference type="AlphaFoldDB" id="D3S0T5"/>
<dbReference type="SUPFAM" id="SSF158622">
    <property type="entry name" value="YheA/YmcA-like"/>
    <property type="match status" value="1"/>
</dbReference>
<dbReference type="KEGG" id="fpl:Ferp_2197"/>
<reference evidence="2" key="1">
    <citation type="submission" date="2010-02" db="EMBL/GenBank/DDBJ databases">
        <title>Complete sequence of Ferroglobus placidus DSM 10642.</title>
        <authorList>
            <consortium name="US DOE Joint Genome Institute"/>
            <person name="Lucas S."/>
            <person name="Copeland A."/>
            <person name="Lapidus A."/>
            <person name="Cheng J.-F."/>
            <person name="Bruce D."/>
            <person name="Goodwin L."/>
            <person name="Pitluck S."/>
            <person name="Saunders E."/>
            <person name="Brettin T."/>
            <person name="Detter J.C."/>
            <person name="Han C."/>
            <person name="Tapia R."/>
            <person name="Larimer F."/>
            <person name="Land M."/>
            <person name="Hauser L."/>
            <person name="Kyrpides N."/>
            <person name="Ivanova N."/>
            <person name="Holmes D."/>
            <person name="Lovley D."/>
            <person name="Kyrpides N."/>
            <person name="Anderson I.J."/>
            <person name="Woyke T."/>
        </authorList>
    </citation>
    <scope>NUCLEOTIDE SEQUENCE [LARGE SCALE GENOMIC DNA]</scope>
    <source>
        <strain evidence="2">DSM 10642 / AEDII12DO</strain>
    </source>
</reference>